<dbReference type="GO" id="GO:0009966">
    <property type="term" value="P:regulation of signal transduction"/>
    <property type="evidence" value="ECO:0007669"/>
    <property type="project" value="InterPro"/>
</dbReference>
<organism evidence="3 4">
    <name type="scientific">Amphibalanus amphitrite</name>
    <name type="common">Striped barnacle</name>
    <name type="synonym">Balanus amphitrite</name>
    <dbReference type="NCBI Taxonomy" id="1232801"/>
    <lineage>
        <taxon>Eukaryota</taxon>
        <taxon>Metazoa</taxon>
        <taxon>Ecdysozoa</taxon>
        <taxon>Arthropoda</taxon>
        <taxon>Crustacea</taxon>
        <taxon>Multicrustacea</taxon>
        <taxon>Cirripedia</taxon>
        <taxon>Thoracica</taxon>
        <taxon>Thoracicalcarea</taxon>
        <taxon>Balanomorpha</taxon>
        <taxon>Balanoidea</taxon>
        <taxon>Balanidae</taxon>
        <taxon>Amphibalaninae</taxon>
        <taxon>Amphibalanus</taxon>
    </lineage>
</organism>
<dbReference type="OrthoDB" id="551302at2759"/>
<keyword evidence="4" id="KW-1185">Reference proteome</keyword>
<feature type="region of interest" description="Disordered" evidence="2">
    <location>
        <begin position="190"/>
        <end position="228"/>
    </location>
</feature>
<accession>A0A6A4W197</accession>
<protein>
    <submittedName>
        <fullName evidence="3">Protein phosphatase inhibitor 2</fullName>
    </submittedName>
</protein>
<dbReference type="Pfam" id="PF04979">
    <property type="entry name" value="IPP-2"/>
    <property type="match status" value="1"/>
</dbReference>
<proteinExistence type="inferred from homology"/>
<dbReference type="PANTHER" id="PTHR12398">
    <property type="entry name" value="PROTEIN PHOSPHATASE INHIBITOR"/>
    <property type="match status" value="1"/>
</dbReference>
<reference evidence="3 4" key="1">
    <citation type="submission" date="2019-07" db="EMBL/GenBank/DDBJ databases">
        <title>Draft genome assembly of a fouling barnacle, Amphibalanus amphitrite (Darwin, 1854): The first reference genome for Thecostraca.</title>
        <authorList>
            <person name="Kim W."/>
        </authorList>
    </citation>
    <scope>NUCLEOTIDE SEQUENCE [LARGE SCALE GENOMIC DNA]</scope>
    <source>
        <strain evidence="3">SNU_AA5</strain>
        <tissue evidence="3">Soma without cirri and trophi</tissue>
    </source>
</reference>
<evidence type="ECO:0000313" key="3">
    <source>
        <dbReference type="EMBL" id="KAF0300205.1"/>
    </source>
</evidence>
<name>A0A6A4W197_AMPAM</name>
<dbReference type="PANTHER" id="PTHR12398:SF20">
    <property type="entry name" value="PROTEIN PHOSPHATASE 1 REGULATORY INHIBITOR SUBUNIT 2"/>
    <property type="match status" value="1"/>
</dbReference>
<dbReference type="GO" id="GO:0004864">
    <property type="term" value="F:protein phosphatase inhibitor activity"/>
    <property type="evidence" value="ECO:0007669"/>
    <property type="project" value="InterPro"/>
</dbReference>
<sequence length="228" mass="25052">MDARARLRTDDGRARVYADHGCRPLPELREPGPPPICQDRRRQHARRSGSVSAGCGRARVRAGYGRGVLAGSLKETKWDEMNIIATFHPADKDYGHMKIEEPKTPFNYACPDEAAETAETEAIDSDVLAQKIRLGAEQPLKAMEQVDEDDEENMTAEQLEAHRQFEAKRKSHYNEFYAVKLARQLMEKDEELLEAESEEGAGPSSAAGPSSSSAEPAPAPDSAPSTSS</sequence>
<dbReference type="AlphaFoldDB" id="A0A6A4W197"/>
<feature type="region of interest" description="Disordered" evidence="2">
    <location>
        <begin position="24"/>
        <end position="52"/>
    </location>
</feature>
<dbReference type="InterPro" id="IPR007062">
    <property type="entry name" value="PPI-2"/>
</dbReference>
<dbReference type="EMBL" id="VIIS01001278">
    <property type="protein sequence ID" value="KAF0300205.1"/>
    <property type="molecule type" value="Genomic_DNA"/>
</dbReference>
<evidence type="ECO:0000256" key="2">
    <source>
        <dbReference type="SAM" id="MobiDB-lite"/>
    </source>
</evidence>
<dbReference type="Gene3D" id="6.10.250.1050">
    <property type="match status" value="1"/>
</dbReference>
<evidence type="ECO:0000256" key="1">
    <source>
        <dbReference type="ARBA" id="ARBA00005472"/>
    </source>
</evidence>
<feature type="compositionally biased region" description="Acidic residues" evidence="2">
    <location>
        <begin position="190"/>
        <end position="199"/>
    </location>
</feature>
<comment type="similarity">
    <text evidence="1">Belongs to the protein phosphatase inhibitor 2 family.</text>
</comment>
<dbReference type="Proteomes" id="UP000440578">
    <property type="component" value="Unassembled WGS sequence"/>
</dbReference>
<comment type="caution">
    <text evidence="3">The sequence shown here is derived from an EMBL/GenBank/DDBJ whole genome shotgun (WGS) entry which is preliminary data.</text>
</comment>
<evidence type="ECO:0000313" key="4">
    <source>
        <dbReference type="Proteomes" id="UP000440578"/>
    </source>
</evidence>
<feature type="compositionally biased region" description="Low complexity" evidence="2">
    <location>
        <begin position="200"/>
        <end position="228"/>
    </location>
</feature>
<gene>
    <name evidence="3" type="primary">PPP1R2_2</name>
    <name evidence="3" type="ORF">FJT64_027263</name>
</gene>